<protein>
    <submittedName>
        <fullName evidence="2">Uncharacterized protein</fullName>
    </submittedName>
</protein>
<sequence>MKETAYEYVDFRYYTPSEFEKLGGLWPIRSGTNVAKANYAVGTRMIECYSIHVILNGSVDYTFEDGKARLRKGDLFCLYPAGSTAIRRPITRITRRFACIGWRWTDRRSCRSSRESG</sequence>
<name>A0A841SKQ7_9BACL</name>
<accession>A0A841SKQ7</accession>
<keyword evidence="3" id="KW-1185">Reference proteome</keyword>
<dbReference type="AlphaFoldDB" id="A0A841SKQ7"/>
<proteinExistence type="predicted"/>
<dbReference type="Proteomes" id="UP000535838">
    <property type="component" value="Unassembled WGS sequence"/>
</dbReference>
<dbReference type="GO" id="GO:0003677">
    <property type="term" value="F:DNA binding"/>
    <property type="evidence" value="ECO:0007669"/>
    <property type="project" value="UniProtKB-KW"/>
</dbReference>
<evidence type="ECO:0000313" key="2">
    <source>
        <dbReference type="EMBL" id="MBB6633093.1"/>
    </source>
</evidence>
<reference evidence="2 3" key="1">
    <citation type="submission" date="2020-08" db="EMBL/GenBank/DDBJ databases">
        <title>Cohnella phylogeny.</title>
        <authorList>
            <person name="Dunlap C."/>
        </authorList>
    </citation>
    <scope>NUCLEOTIDE SEQUENCE [LARGE SCALE GENOMIC DNA]</scope>
    <source>
        <strain evidence="2 3">DSM 25241</strain>
    </source>
</reference>
<comment type="caution">
    <text evidence="2">The sequence shown here is derived from an EMBL/GenBank/DDBJ whole genome shotgun (WGS) entry which is preliminary data.</text>
</comment>
<dbReference type="InterPro" id="IPR037923">
    <property type="entry name" value="HTH-like"/>
</dbReference>
<evidence type="ECO:0000313" key="3">
    <source>
        <dbReference type="Proteomes" id="UP000535838"/>
    </source>
</evidence>
<gene>
    <name evidence="2" type="ORF">H7B67_03065</name>
</gene>
<organism evidence="2 3">
    <name type="scientific">Cohnella thailandensis</name>
    <dbReference type="NCBI Taxonomy" id="557557"/>
    <lineage>
        <taxon>Bacteria</taxon>
        <taxon>Bacillati</taxon>
        <taxon>Bacillota</taxon>
        <taxon>Bacilli</taxon>
        <taxon>Bacillales</taxon>
        <taxon>Paenibacillaceae</taxon>
        <taxon>Cohnella</taxon>
    </lineage>
</organism>
<dbReference type="SUPFAM" id="SSF51215">
    <property type="entry name" value="Regulatory protein AraC"/>
    <property type="match status" value="1"/>
</dbReference>
<evidence type="ECO:0000256" key="1">
    <source>
        <dbReference type="ARBA" id="ARBA00023125"/>
    </source>
</evidence>
<dbReference type="EMBL" id="JACJVQ010000003">
    <property type="protein sequence ID" value="MBB6633093.1"/>
    <property type="molecule type" value="Genomic_DNA"/>
</dbReference>
<keyword evidence="1" id="KW-0238">DNA-binding</keyword>